<comment type="caution">
    <text evidence="1">The sequence shown here is derived from an EMBL/GenBank/DDBJ whole genome shotgun (WGS) entry which is preliminary data.</text>
</comment>
<accession>F0EWH8</accession>
<dbReference type="HOGENOM" id="CLU_3252760_0_0_4"/>
<dbReference type="AlphaFoldDB" id="F0EWH8"/>
<proteinExistence type="predicted"/>
<sequence>MFQKQPAPYNLWCAGCFFVAKIRAIRYIMASLFERTFEDGVL</sequence>
<dbReference type="EMBL" id="AEWV01000005">
    <property type="protein sequence ID" value="EGC18406.1"/>
    <property type="molecule type" value="Genomic_DNA"/>
</dbReference>
<protein>
    <submittedName>
        <fullName evidence="1">Uncharacterized protein</fullName>
    </submittedName>
</protein>
<evidence type="ECO:0000313" key="1">
    <source>
        <dbReference type="EMBL" id="EGC18406.1"/>
    </source>
</evidence>
<evidence type="ECO:0000313" key="2">
    <source>
        <dbReference type="Proteomes" id="UP000004088"/>
    </source>
</evidence>
<dbReference type="STRING" id="888741.HMPREF9098_0212"/>
<name>F0EWH8_9NEIS</name>
<gene>
    <name evidence="1" type="ORF">HMPREF9098_0212</name>
</gene>
<organism evidence="1 2">
    <name type="scientific">Kingella denitrificans ATCC 33394</name>
    <dbReference type="NCBI Taxonomy" id="888741"/>
    <lineage>
        <taxon>Bacteria</taxon>
        <taxon>Pseudomonadati</taxon>
        <taxon>Pseudomonadota</taxon>
        <taxon>Betaproteobacteria</taxon>
        <taxon>Neisseriales</taxon>
        <taxon>Neisseriaceae</taxon>
        <taxon>Kingella</taxon>
    </lineage>
</organism>
<keyword evidence="2" id="KW-1185">Reference proteome</keyword>
<reference evidence="1 2" key="1">
    <citation type="submission" date="2011-01" db="EMBL/GenBank/DDBJ databases">
        <authorList>
            <person name="Muzny D."/>
            <person name="Qin X."/>
            <person name="Deng J."/>
            <person name="Jiang H."/>
            <person name="Liu Y."/>
            <person name="Qu J."/>
            <person name="Song X.-Z."/>
            <person name="Zhang L."/>
            <person name="Thornton R."/>
            <person name="Coyle M."/>
            <person name="Francisco L."/>
            <person name="Jackson L."/>
            <person name="Javaid M."/>
            <person name="Korchina V."/>
            <person name="Kovar C."/>
            <person name="Mata R."/>
            <person name="Mathew T."/>
            <person name="Ngo R."/>
            <person name="Nguyen L."/>
            <person name="Nguyen N."/>
            <person name="Okwuonu G."/>
            <person name="Ongeri F."/>
            <person name="Pham C."/>
            <person name="Simmons D."/>
            <person name="Wilczek-Boney K."/>
            <person name="Hale W."/>
            <person name="Jakkamsetti A."/>
            <person name="Pham P."/>
            <person name="Ruth R."/>
            <person name="San Lucas F."/>
            <person name="Warren J."/>
            <person name="Zhang J."/>
            <person name="Zhao Z."/>
            <person name="Zhou C."/>
            <person name="Zhu D."/>
            <person name="Lee S."/>
            <person name="Bess C."/>
            <person name="Blankenburg K."/>
            <person name="Forbes L."/>
            <person name="Fu Q."/>
            <person name="Gubbala S."/>
            <person name="Hirani K."/>
            <person name="Jayaseelan J.C."/>
            <person name="Lara F."/>
            <person name="Munidasa M."/>
            <person name="Palculict T."/>
            <person name="Patil S."/>
            <person name="Pu L.-L."/>
            <person name="Saada N."/>
            <person name="Tang L."/>
            <person name="Weissenberger G."/>
            <person name="Zhu Y."/>
            <person name="Hemphill L."/>
            <person name="Shang Y."/>
            <person name="Youmans B."/>
            <person name="Ayvaz T."/>
            <person name="Ross M."/>
            <person name="Santibanez J."/>
            <person name="Aqrawi P."/>
            <person name="Gross S."/>
            <person name="Joshi V."/>
            <person name="Fowler G."/>
            <person name="Nazareth L."/>
            <person name="Reid J."/>
            <person name="Worley K."/>
            <person name="Petrosino J."/>
            <person name="Highlander S."/>
            <person name="Gibbs R."/>
        </authorList>
    </citation>
    <scope>NUCLEOTIDE SEQUENCE [LARGE SCALE GENOMIC DNA]</scope>
    <source>
        <strain evidence="1 2">ATCC 33394</strain>
    </source>
</reference>
<dbReference type="Proteomes" id="UP000004088">
    <property type="component" value="Unassembled WGS sequence"/>
</dbReference>